<gene>
    <name evidence="2" type="ORF">UABAM_04153</name>
</gene>
<accession>A0A5S9F4G3</accession>
<dbReference type="SUPFAM" id="SSF56524">
    <property type="entry name" value="Oxidoreductase molybdopterin-binding domain"/>
    <property type="match status" value="1"/>
</dbReference>
<name>A0A5S9F4G3_UABAM</name>
<dbReference type="PANTHER" id="PTHR43032">
    <property type="entry name" value="PROTEIN-METHIONINE-SULFOXIDE REDUCTASE"/>
    <property type="match status" value="1"/>
</dbReference>
<dbReference type="InterPro" id="IPR036374">
    <property type="entry name" value="OxRdtase_Mopterin-bd_sf"/>
</dbReference>
<dbReference type="Pfam" id="PF00805">
    <property type="entry name" value="Pentapeptide"/>
    <property type="match status" value="2"/>
</dbReference>
<dbReference type="PANTHER" id="PTHR43032:SF4">
    <property type="entry name" value="OXIDOREDUCTASE MOLYBDOPTERIN-BINDING DOMAIN-CONTAINING PROTEIN"/>
    <property type="match status" value="1"/>
</dbReference>
<dbReference type="RefSeq" id="WP_151969865.1">
    <property type="nucleotide sequence ID" value="NZ_AP019860.1"/>
</dbReference>
<organism evidence="2 3">
    <name type="scientific">Uabimicrobium amorphum</name>
    <dbReference type="NCBI Taxonomy" id="2596890"/>
    <lineage>
        <taxon>Bacteria</taxon>
        <taxon>Pseudomonadati</taxon>
        <taxon>Planctomycetota</taxon>
        <taxon>Candidatus Uabimicrobiia</taxon>
        <taxon>Candidatus Uabimicrobiales</taxon>
        <taxon>Candidatus Uabimicrobiaceae</taxon>
        <taxon>Candidatus Uabimicrobium</taxon>
    </lineage>
</organism>
<dbReference type="EMBL" id="AP019860">
    <property type="protein sequence ID" value="BBM85775.1"/>
    <property type="molecule type" value="Genomic_DNA"/>
</dbReference>
<reference evidence="2 3" key="1">
    <citation type="submission" date="2019-08" db="EMBL/GenBank/DDBJ databases">
        <title>Complete genome sequence of Candidatus Uab amorphum.</title>
        <authorList>
            <person name="Shiratori T."/>
            <person name="Suzuki S."/>
            <person name="Kakizawa Y."/>
            <person name="Ishida K."/>
        </authorList>
    </citation>
    <scope>NUCLEOTIDE SEQUENCE [LARGE SCALE GENOMIC DNA]</scope>
    <source>
        <strain evidence="2 3">SRT547</strain>
    </source>
</reference>
<sequence length="473" mass="53265">MDEKQLKVVGDSGAGHNSNLLKATLEWKVKIGGSVRYPQILDLAKLWSLPTCEVPIAIECVSAGKIYGKKPAIFMGVSLQEIIALVNPESQVQTVIFTSYAPGSCGPETEKHCTALDYEYCRTAQDVIVSGCLNGKPLPYKNGGPLRLVAGAERYFYKSLKWLREIEFSIKSLDECLGTWEKYAGYHNVARIEHKERFSPFLCEILDVDENGNVSSLQKIATEEQSAFIEDAHQRKNFSHIVAAKVKWEQKDFNSGVFCEKNRCAQLRGINFARASFLNADMRKANFSLSIFREAKFSEGGKEVANLDYCDCEGASFLKAHLENVSMKKAYLLNTRFYPEGENKKYSAYVRGLDLTGSIGIDRKQLDWLREDGAIVDDIVTLKTIEDEQGYLPVVQVEVVHDGNDAIYDQLQASKLFHNTWRSTCKINAWGYIHKKNEINKLLCKLSVVYNDVLFTVSPNPVWLLSTMRSQDG</sequence>
<feature type="domain" description="Oxidoreductase molybdopterin-binding" evidence="1">
    <location>
        <begin position="25"/>
        <end position="171"/>
    </location>
</feature>
<dbReference type="Proteomes" id="UP000326354">
    <property type="component" value="Chromosome"/>
</dbReference>
<proteinExistence type="predicted"/>
<evidence type="ECO:0000259" key="1">
    <source>
        <dbReference type="Pfam" id="PF00174"/>
    </source>
</evidence>
<evidence type="ECO:0000313" key="3">
    <source>
        <dbReference type="Proteomes" id="UP000326354"/>
    </source>
</evidence>
<dbReference type="Gene3D" id="2.160.20.80">
    <property type="entry name" value="E3 ubiquitin-protein ligase SopA"/>
    <property type="match status" value="1"/>
</dbReference>
<keyword evidence="3" id="KW-1185">Reference proteome</keyword>
<evidence type="ECO:0000313" key="2">
    <source>
        <dbReference type="EMBL" id="BBM85775.1"/>
    </source>
</evidence>
<protein>
    <submittedName>
        <fullName evidence="2">Nitrate reductase</fullName>
    </submittedName>
</protein>
<dbReference type="AlphaFoldDB" id="A0A5S9F4G3"/>
<dbReference type="InterPro" id="IPR001646">
    <property type="entry name" value="5peptide_repeat"/>
</dbReference>
<dbReference type="Gene3D" id="3.90.420.10">
    <property type="entry name" value="Oxidoreductase, molybdopterin-binding domain"/>
    <property type="match status" value="1"/>
</dbReference>
<dbReference type="Pfam" id="PF00174">
    <property type="entry name" value="Oxidored_molyb"/>
    <property type="match status" value="1"/>
</dbReference>
<dbReference type="OrthoDB" id="9778777at2"/>
<dbReference type="SUPFAM" id="SSF141571">
    <property type="entry name" value="Pentapeptide repeat-like"/>
    <property type="match status" value="1"/>
</dbReference>
<dbReference type="KEGG" id="uam:UABAM_04153"/>
<dbReference type="InterPro" id="IPR000572">
    <property type="entry name" value="OxRdtase_Mopterin-bd_dom"/>
</dbReference>